<dbReference type="InterPro" id="IPR038548">
    <property type="entry name" value="SporV_AA_N_sf"/>
</dbReference>
<sequence length="194" mass="22122">MKAHTGDIITVGDAAQIAGQQKLKKKLSALPLYKVTKKDKNIVVLDIIKVLKTIHTAFPALDVQTVGGAETIVEIHYQKKQLSAVLFVGVWLLLFIGSCLAIMNFHEDVSMREVHIALYEIITGERNEYPYLLQIPYSIGLGLGMIVFFNHIFKKRLNEEPSPLEVEMFNYQLDLDHYVAMHENEETMKDLHDR</sequence>
<proteinExistence type="predicted"/>
<gene>
    <name evidence="3" type="primary">spoVAA</name>
    <name evidence="3" type="ORF">MUS_2592</name>
</gene>
<keyword evidence="1" id="KW-0812">Transmembrane</keyword>
<dbReference type="KEGG" id="bqy:MUS_2592"/>
<dbReference type="AlphaFoldDB" id="I2C796"/>
<keyword evidence="1" id="KW-0472">Membrane</keyword>
<dbReference type="Pfam" id="PF12164">
    <property type="entry name" value="SporV_AA"/>
    <property type="match status" value="1"/>
</dbReference>
<organism evidence="3 4">
    <name type="scientific">Bacillus amyloliquefaciens (strain Y2)</name>
    <name type="common">Bacillus amyloliquefaciens subsp. plantarum (strain B9601-Y2)</name>
    <dbReference type="NCBI Taxonomy" id="1155777"/>
    <lineage>
        <taxon>Bacteria</taxon>
        <taxon>Bacillati</taxon>
        <taxon>Bacillota</taxon>
        <taxon>Bacilli</taxon>
        <taxon>Bacillales</taxon>
        <taxon>Bacillaceae</taxon>
        <taxon>Bacillus</taxon>
        <taxon>Bacillus amyloliquefaciens group</taxon>
    </lineage>
</organism>
<dbReference type="EMBL" id="CP003332">
    <property type="protein sequence ID" value="AFJ62520.1"/>
    <property type="molecule type" value="Genomic_DNA"/>
</dbReference>
<dbReference type="HOGENOM" id="CLU_098268_0_0_9"/>
<dbReference type="Gene3D" id="2.60.480.10">
    <property type="entry name" value="eubacterium ventriosum atcc domain"/>
    <property type="match status" value="1"/>
</dbReference>
<evidence type="ECO:0000313" key="4">
    <source>
        <dbReference type="Proteomes" id="UP000002878"/>
    </source>
</evidence>
<keyword evidence="1" id="KW-1133">Transmembrane helix</keyword>
<name>I2C796_BACAY</name>
<dbReference type="InterPro" id="IPR021997">
    <property type="entry name" value="SporV_AA"/>
</dbReference>
<reference evidence="3 4" key="1">
    <citation type="journal article" date="2012" name="J. Biotechnol.">
        <title>Genome sequence of the plant growth promoting strain Bacillus amyloliquefaciens subsp. plantarum B9601-Y2 and expression of mersacidin and other secondary metabolites.</title>
        <authorList>
            <person name="He P."/>
            <person name="Hao K."/>
            <person name="Blom J."/>
            <person name="Ruckert C."/>
            <person name="Vater J."/>
            <person name="Mao Z."/>
            <person name="Wu Y."/>
            <person name="Hou M."/>
            <person name="He P."/>
            <person name="He Y."/>
            <person name="Borriss R."/>
        </authorList>
    </citation>
    <scope>NUCLEOTIDE SEQUENCE [LARGE SCALE GENOMIC DNA]</scope>
    <source>
        <strain evidence="3">Y2</strain>
    </source>
</reference>
<evidence type="ECO:0000256" key="1">
    <source>
        <dbReference type="SAM" id="Phobius"/>
    </source>
</evidence>
<dbReference type="PATRIC" id="fig|1126211.3.peg.2470"/>
<feature type="transmembrane region" description="Helical" evidence="1">
    <location>
        <begin position="135"/>
        <end position="153"/>
    </location>
</feature>
<accession>I2C796</accession>
<protein>
    <submittedName>
        <fullName evidence="3">Stage V sporulation protein AA</fullName>
    </submittedName>
</protein>
<feature type="domain" description="Stage V sporulation protein AA" evidence="2">
    <location>
        <begin position="3"/>
        <end position="78"/>
    </location>
</feature>
<evidence type="ECO:0000313" key="3">
    <source>
        <dbReference type="EMBL" id="AFJ62520.1"/>
    </source>
</evidence>
<feature type="transmembrane region" description="Helical" evidence="1">
    <location>
        <begin position="84"/>
        <end position="105"/>
    </location>
</feature>
<evidence type="ECO:0000259" key="2">
    <source>
        <dbReference type="Pfam" id="PF12164"/>
    </source>
</evidence>
<dbReference type="Proteomes" id="UP000002878">
    <property type="component" value="Chromosome"/>
</dbReference>